<protein>
    <submittedName>
        <fullName evidence="1">Uncharacterized protein</fullName>
    </submittedName>
</protein>
<reference evidence="1 2" key="1">
    <citation type="submission" date="2020-08" db="EMBL/GenBank/DDBJ databases">
        <title>Genomic Encyclopedia of Type Strains, Phase III (KMG-III): the genomes of soil and plant-associated and newly described type strains.</title>
        <authorList>
            <person name="Whitman W."/>
        </authorList>
    </citation>
    <scope>NUCLEOTIDE SEQUENCE [LARGE SCALE GENOMIC DNA]</scope>
    <source>
        <strain evidence="1 2">CECT 3313</strain>
    </source>
</reference>
<dbReference type="AlphaFoldDB" id="A0A7W9PT29"/>
<evidence type="ECO:0000313" key="2">
    <source>
        <dbReference type="Proteomes" id="UP000585836"/>
    </source>
</evidence>
<comment type="caution">
    <text evidence="1">The sequence shown here is derived from an EMBL/GenBank/DDBJ whole genome shotgun (WGS) entry which is preliminary data.</text>
</comment>
<gene>
    <name evidence="1" type="ORF">FHS34_002208</name>
</gene>
<dbReference type="Proteomes" id="UP000585836">
    <property type="component" value="Unassembled WGS sequence"/>
</dbReference>
<dbReference type="EMBL" id="JACHJK010000003">
    <property type="protein sequence ID" value="MBB5926752.1"/>
    <property type="molecule type" value="Genomic_DNA"/>
</dbReference>
<dbReference type="RefSeq" id="WP_184963646.1">
    <property type="nucleotide sequence ID" value="NZ_BAAAWF010000101.1"/>
</dbReference>
<organism evidence="1 2">
    <name type="scientific">Streptomyces echinatus</name>
    <dbReference type="NCBI Taxonomy" id="67293"/>
    <lineage>
        <taxon>Bacteria</taxon>
        <taxon>Bacillati</taxon>
        <taxon>Actinomycetota</taxon>
        <taxon>Actinomycetes</taxon>
        <taxon>Kitasatosporales</taxon>
        <taxon>Streptomycetaceae</taxon>
        <taxon>Streptomyces</taxon>
    </lineage>
</organism>
<accession>A0A7W9PT29</accession>
<keyword evidence="2" id="KW-1185">Reference proteome</keyword>
<proteinExistence type="predicted"/>
<name>A0A7W9PT29_9ACTN</name>
<evidence type="ECO:0000313" key="1">
    <source>
        <dbReference type="EMBL" id="MBB5926752.1"/>
    </source>
</evidence>
<sequence>MRRRDVLRLGTLLVGGVAAMVPAAVARADTRTDGSQVTNQVLGISAG</sequence>